<dbReference type="Gene3D" id="2.40.10.10">
    <property type="entry name" value="Trypsin-like serine proteases"/>
    <property type="match status" value="1"/>
</dbReference>
<reference evidence="8" key="1">
    <citation type="submission" date="2013-04" db="EMBL/GenBank/DDBJ databases">
        <authorList>
            <person name="Qu J."/>
            <person name="Murali S.C."/>
            <person name="Bandaranaike D."/>
            <person name="Bellair M."/>
            <person name="Blankenburg K."/>
            <person name="Chao H."/>
            <person name="Dinh H."/>
            <person name="Doddapaneni H."/>
            <person name="Downs B."/>
            <person name="Dugan-Rocha S."/>
            <person name="Elkadiri S."/>
            <person name="Gnanaolivu R.D."/>
            <person name="Hernandez B."/>
            <person name="Javaid M."/>
            <person name="Jayaseelan J.C."/>
            <person name="Lee S."/>
            <person name="Li M."/>
            <person name="Ming W."/>
            <person name="Munidasa M."/>
            <person name="Muniz J."/>
            <person name="Nguyen L."/>
            <person name="Ongeri F."/>
            <person name="Osuji N."/>
            <person name="Pu L.-L."/>
            <person name="Puazo M."/>
            <person name="Qu C."/>
            <person name="Quiroz J."/>
            <person name="Raj R."/>
            <person name="Weissenberger G."/>
            <person name="Xin Y."/>
            <person name="Zou X."/>
            <person name="Han Y."/>
            <person name="Richards S."/>
            <person name="Worley K."/>
            <person name="Muzny D."/>
            <person name="Gibbs R."/>
        </authorList>
    </citation>
    <scope>NUCLEOTIDE SEQUENCE</scope>
    <source>
        <strain evidence="8">Sampled in the wild</strain>
    </source>
</reference>
<feature type="domain" description="Peptidase S1" evidence="7">
    <location>
        <begin position="123"/>
        <end position="392"/>
    </location>
</feature>
<dbReference type="PANTHER" id="PTHR24258:SF136">
    <property type="entry name" value="GH06673P-RELATED"/>
    <property type="match status" value="1"/>
</dbReference>
<evidence type="ECO:0000256" key="3">
    <source>
        <dbReference type="ARBA" id="ARBA00023180"/>
    </source>
</evidence>
<evidence type="ECO:0000313" key="9">
    <source>
        <dbReference type="Proteomes" id="UP000792457"/>
    </source>
</evidence>
<dbReference type="EMBL" id="KZ308563">
    <property type="protein sequence ID" value="KAG8231617.1"/>
    <property type="molecule type" value="Genomic_DNA"/>
</dbReference>
<reference evidence="8" key="2">
    <citation type="submission" date="2017-10" db="EMBL/GenBank/DDBJ databases">
        <title>Ladona fulva Genome sequencing and assembly.</title>
        <authorList>
            <person name="Murali S."/>
            <person name="Richards S."/>
            <person name="Bandaranaike D."/>
            <person name="Bellair M."/>
            <person name="Blankenburg K."/>
            <person name="Chao H."/>
            <person name="Dinh H."/>
            <person name="Doddapaneni H."/>
            <person name="Dugan-Rocha S."/>
            <person name="Elkadiri S."/>
            <person name="Gnanaolivu R."/>
            <person name="Hernandez B."/>
            <person name="Skinner E."/>
            <person name="Javaid M."/>
            <person name="Lee S."/>
            <person name="Li M."/>
            <person name="Ming W."/>
            <person name="Munidasa M."/>
            <person name="Muniz J."/>
            <person name="Nguyen L."/>
            <person name="Hughes D."/>
            <person name="Osuji N."/>
            <person name="Pu L.-L."/>
            <person name="Puazo M."/>
            <person name="Qu C."/>
            <person name="Quiroz J."/>
            <person name="Raj R."/>
            <person name="Weissenberger G."/>
            <person name="Xin Y."/>
            <person name="Zou X."/>
            <person name="Han Y."/>
            <person name="Worley K."/>
            <person name="Muzny D."/>
            <person name="Gibbs R."/>
        </authorList>
    </citation>
    <scope>NUCLEOTIDE SEQUENCE</scope>
    <source>
        <strain evidence="8">Sampled in the wild</strain>
    </source>
</reference>
<evidence type="ECO:0000256" key="6">
    <source>
        <dbReference type="SAM" id="MobiDB-lite"/>
    </source>
</evidence>
<dbReference type="InterPro" id="IPR001314">
    <property type="entry name" value="Peptidase_S1A"/>
</dbReference>
<evidence type="ECO:0000256" key="2">
    <source>
        <dbReference type="ARBA" id="ARBA00023157"/>
    </source>
</evidence>
<gene>
    <name evidence="8" type="ORF">J437_LFUL010295</name>
</gene>
<evidence type="ECO:0000259" key="7">
    <source>
        <dbReference type="PROSITE" id="PS50240"/>
    </source>
</evidence>
<sequence length="393" mass="42264">MLNCSKNGEQMMCVPLEQCPDSRYNPRRQFCSWTPGNADSIPFRGPGVCCLNTRSHPQNKPPRAATSTSIPQMKGNNGFESLHPKPTSQVLSSKAFELGTRSGIESNGECGILEKDGKVGTRIIGGSGRQQILGAAIGGISLPSASESPWTAVIGEFSKDGSVDWFCGGSLLNQFTVLTAAHCARRRKPDIVRVGEVDLRRNTKLGEGKGEEMRVKQVLMHPDYHPPSFYNDIAILTLERAIMLNRPGGARTICLPPKSEATTAYNGKEAILTGWGHLSFGGDRSPILQEVRVTVFSNEDCSRSYASPAAATVTKRSYPSGIIDSQLCAGDRQGKKDACQGDSGGPLVVKGKDGRYSLIGVISSGIGCGSKQYPGVYVRVSSYIDWILSNMKS</sequence>
<accession>A0A8K0KAW7</accession>
<keyword evidence="2" id="KW-1015">Disulfide bond</keyword>
<evidence type="ECO:0000256" key="4">
    <source>
        <dbReference type="ARBA" id="ARBA00024195"/>
    </source>
</evidence>
<dbReference type="InterPro" id="IPR043504">
    <property type="entry name" value="Peptidase_S1_PA_chymotrypsin"/>
</dbReference>
<proteinExistence type="inferred from homology"/>
<dbReference type="InterPro" id="IPR033116">
    <property type="entry name" value="TRYPSIN_SER"/>
</dbReference>
<dbReference type="FunFam" id="2.40.10.10:FF:000002">
    <property type="entry name" value="Transmembrane protease serine"/>
    <property type="match status" value="1"/>
</dbReference>
<keyword evidence="5" id="KW-0645">Protease</keyword>
<feature type="compositionally biased region" description="Polar residues" evidence="6">
    <location>
        <begin position="65"/>
        <end position="79"/>
    </location>
</feature>
<dbReference type="SUPFAM" id="SSF50494">
    <property type="entry name" value="Trypsin-like serine proteases"/>
    <property type="match status" value="1"/>
</dbReference>
<dbReference type="FunFam" id="2.40.10.10:FF:000028">
    <property type="entry name" value="Serine protease easter"/>
    <property type="match status" value="1"/>
</dbReference>
<organism evidence="8 9">
    <name type="scientific">Ladona fulva</name>
    <name type="common">Scarce chaser dragonfly</name>
    <name type="synonym">Libellula fulva</name>
    <dbReference type="NCBI Taxonomy" id="123851"/>
    <lineage>
        <taxon>Eukaryota</taxon>
        <taxon>Metazoa</taxon>
        <taxon>Ecdysozoa</taxon>
        <taxon>Arthropoda</taxon>
        <taxon>Hexapoda</taxon>
        <taxon>Insecta</taxon>
        <taxon>Pterygota</taxon>
        <taxon>Palaeoptera</taxon>
        <taxon>Odonata</taxon>
        <taxon>Epiprocta</taxon>
        <taxon>Anisoptera</taxon>
        <taxon>Libelluloidea</taxon>
        <taxon>Libellulidae</taxon>
        <taxon>Ladona</taxon>
    </lineage>
</organism>
<dbReference type="PROSITE" id="PS00135">
    <property type="entry name" value="TRYPSIN_SER"/>
    <property type="match status" value="1"/>
</dbReference>
<dbReference type="Pfam" id="PF00089">
    <property type="entry name" value="Trypsin"/>
    <property type="match status" value="1"/>
</dbReference>
<dbReference type="AlphaFoldDB" id="A0A8K0KAW7"/>
<keyword evidence="3" id="KW-0325">Glycoprotein</keyword>
<dbReference type="Proteomes" id="UP000792457">
    <property type="component" value="Unassembled WGS sequence"/>
</dbReference>
<dbReference type="InterPro" id="IPR009003">
    <property type="entry name" value="Peptidase_S1_PA"/>
</dbReference>
<dbReference type="InterPro" id="IPR001254">
    <property type="entry name" value="Trypsin_dom"/>
</dbReference>
<protein>
    <recommendedName>
        <fullName evidence="7">Peptidase S1 domain-containing protein</fullName>
    </recommendedName>
</protein>
<dbReference type="PROSITE" id="PS00134">
    <property type="entry name" value="TRYPSIN_HIS"/>
    <property type="match status" value="1"/>
</dbReference>
<evidence type="ECO:0000313" key="8">
    <source>
        <dbReference type="EMBL" id="KAG8231617.1"/>
    </source>
</evidence>
<keyword evidence="5" id="KW-0720">Serine protease</keyword>
<evidence type="ECO:0000256" key="1">
    <source>
        <dbReference type="ARBA" id="ARBA00022729"/>
    </source>
</evidence>
<dbReference type="InterPro" id="IPR018114">
    <property type="entry name" value="TRYPSIN_HIS"/>
</dbReference>
<keyword evidence="9" id="KW-1185">Reference proteome</keyword>
<dbReference type="GO" id="GO:0004252">
    <property type="term" value="F:serine-type endopeptidase activity"/>
    <property type="evidence" value="ECO:0007669"/>
    <property type="project" value="InterPro"/>
</dbReference>
<evidence type="ECO:0000256" key="5">
    <source>
        <dbReference type="RuleBase" id="RU363034"/>
    </source>
</evidence>
<keyword evidence="5" id="KW-0378">Hydrolase</keyword>
<comment type="similarity">
    <text evidence="4">Belongs to the peptidase S1 family. CLIP subfamily.</text>
</comment>
<dbReference type="GO" id="GO:0006508">
    <property type="term" value="P:proteolysis"/>
    <property type="evidence" value="ECO:0007669"/>
    <property type="project" value="UniProtKB-KW"/>
</dbReference>
<feature type="region of interest" description="Disordered" evidence="6">
    <location>
        <begin position="54"/>
        <end position="86"/>
    </location>
</feature>
<dbReference type="CDD" id="cd00190">
    <property type="entry name" value="Tryp_SPc"/>
    <property type="match status" value="1"/>
</dbReference>
<dbReference type="PANTHER" id="PTHR24258">
    <property type="entry name" value="SERINE PROTEASE-RELATED"/>
    <property type="match status" value="1"/>
</dbReference>
<name>A0A8K0KAW7_LADFU</name>
<dbReference type="OrthoDB" id="6339452at2759"/>
<dbReference type="PROSITE" id="PS50240">
    <property type="entry name" value="TRYPSIN_DOM"/>
    <property type="match status" value="1"/>
</dbReference>
<dbReference type="PRINTS" id="PR00722">
    <property type="entry name" value="CHYMOTRYPSIN"/>
</dbReference>
<comment type="caution">
    <text evidence="8">The sequence shown here is derived from an EMBL/GenBank/DDBJ whole genome shotgun (WGS) entry which is preliminary data.</text>
</comment>
<keyword evidence="1" id="KW-0732">Signal</keyword>
<dbReference type="SMART" id="SM00020">
    <property type="entry name" value="Tryp_SPc"/>
    <property type="match status" value="1"/>
</dbReference>